<organism evidence="8 9">
    <name type="scientific">Psychroserpens algicola</name>
    <dbReference type="NCBI Taxonomy" id="1719034"/>
    <lineage>
        <taxon>Bacteria</taxon>
        <taxon>Pseudomonadati</taxon>
        <taxon>Bacteroidota</taxon>
        <taxon>Flavobacteriia</taxon>
        <taxon>Flavobacteriales</taxon>
        <taxon>Flavobacteriaceae</taxon>
        <taxon>Psychroserpens</taxon>
    </lineage>
</organism>
<evidence type="ECO:0000256" key="3">
    <source>
        <dbReference type="ARBA" id="ARBA00023157"/>
    </source>
</evidence>
<feature type="chain" id="PRO_5046668270" evidence="4">
    <location>
        <begin position="19"/>
        <end position="1035"/>
    </location>
</feature>
<dbReference type="InterPro" id="IPR000859">
    <property type="entry name" value="CUB_dom"/>
</dbReference>
<proteinExistence type="predicted"/>
<dbReference type="PROSITE" id="PS51829">
    <property type="entry name" value="P_HOMO_B"/>
    <property type="match status" value="1"/>
</dbReference>
<dbReference type="InterPro" id="IPR013783">
    <property type="entry name" value="Ig-like_fold"/>
</dbReference>
<reference evidence="8" key="1">
    <citation type="submission" date="2022-04" db="EMBL/GenBank/DDBJ databases">
        <authorList>
            <person name="Ren T."/>
        </authorList>
    </citation>
    <scope>NUCLEOTIDE SEQUENCE</scope>
    <source>
        <strain evidence="8">F63249</strain>
    </source>
</reference>
<feature type="non-terminal residue" evidence="8">
    <location>
        <position position="1035"/>
    </location>
</feature>
<evidence type="ECO:0000313" key="8">
    <source>
        <dbReference type="EMBL" id="MCK8479941.1"/>
    </source>
</evidence>
<dbReference type="PROSITE" id="PS50093">
    <property type="entry name" value="PKD"/>
    <property type="match status" value="1"/>
</dbReference>
<feature type="domain" description="CUB" evidence="5">
    <location>
        <begin position="24"/>
        <end position="138"/>
    </location>
</feature>
<dbReference type="Pfam" id="PF00431">
    <property type="entry name" value="CUB"/>
    <property type="match status" value="1"/>
</dbReference>
<gene>
    <name evidence="8" type="ORF">MUY34_04870</name>
</gene>
<evidence type="ECO:0000259" key="6">
    <source>
        <dbReference type="PROSITE" id="PS50093"/>
    </source>
</evidence>
<dbReference type="InterPro" id="IPR000601">
    <property type="entry name" value="PKD_dom"/>
</dbReference>
<evidence type="ECO:0000256" key="1">
    <source>
        <dbReference type="ARBA" id="ARBA00022670"/>
    </source>
</evidence>
<dbReference type="Gene3D" id="2.60.120.260">
    <property type="entry name" value="Galactose-binding domain-like"/>
    <property type="match status" value="1"/>
</dbReference>
<dbReference type="EMBL" id="JALPQF010000004">
    <property type="protein sequence ID" value="MCK8479941.1"/>
    <property type="molecule type" value="Genomic_DNA"/>
</dbReference>
<evidence type="ECO:0000256" key="4">
    <source>
        <dbReference type="SAM" id="SignalP"/>
    </source>
</evidence>
<dbReference type="InterPro" id="IPR035914">
    <property type="entry name" value="Sperma_CUB_dom_sf"/>
</dbReference>
<name>A0ABT0H6E3_9FLAO</name>
<keyword evidence="3" id="KW-1015">Disulfide bond</keyword>
<dbReference type="SUPFAM" id="SSF49299">
    <property type="entry name" value="PKD domain"/>
    <property type="match status" value="1"/>
</dbReference>
<dbReference type="Gene3D" id="2.60.40.10">
    <property type="entry name" value="Immunoglobulins"/>
    <property type="match status" value="1"/>
</dbReference>
<dbReference type="SUPFAM" id="SSF49854">
    <property type="entry name" value="Spermadhesin, CUB domain"/>
    <property type="match status" value="1"/>
</dbReference>
<dbReference type="Pfam" id="PF18911">
    <property type="entry name" value="PKD_4"/>
    <property type="match status" value="1"/>
</dbReference>
<evidence type="ECO:0000313" key="9">
    <source>
        <dbReference type="Proteomes" id="UP001203687"/>
    </source>
</evidence>
<accession>A0ABT0H6E3</accession>
<evidence type="ECO:0000259" key="5">
    <source>
        <dbReference type="PROSITE" id="PS01180"/>
    </source>
</evidence>
<sequence length="1035" mass="107235">MKKALLIIFTLISVHTYAQDVLMQNGTVNACSGTFYDSGGPGGAYGSDENLVLTICPENAGQLVQLNFTAFNTQLGADVMTIYNGDSTASPAFGTFDGANNPGFVTATDDNGSGCLTIEFVSDGAGTTTGWAAEISCFTPCQVITSQIDTASPAPNGDGYIRVCPNQEITLTGSGNFEVDGTGATYEWDLDNGNFVTGQTATFSYPLPGVYIVNLNIRDANTDSDPLGCPNTNLINQVIQVATEPDFTGTQAADDTLCFGETTTIEGVVNAVPFVNDCTPPVSGTTFLPDGSGAVYTTCITVDCFESDQLLTDPNQLIEICVNMEHSYSGDLDIKIISPNGQEADLFVQAGGGTYFGGANDDNSNTPGVGADYCFSMSASVLLANANTITAGSNPPNNSWEPGTYLPVESFNELVGSPLNGDWCIEIVDNLSIDNGYIFSWGLNFDPNIQPPELSFTPVITSEAWDTDPTITDVTGNTITVAPPAAGTYCYTYRVMDDFGCEYTEEVCITMEEEITADVTAVVNPICEGDDAEFLITGTPNATINYTINAGAVQTMTLDAAGSATVTITGPTVDQVFNLIDVTVGACTVTLNDTETIIVGQVFDTSFFMTPTCDGATAIVTGDVGGVFAFADPQPTDGAMIDSATGTITNGVSGTTYIVVYEFASSCSPGDTETVTVLPSQDAGFTLTPTCDGATATITGDMGGVFTFNPIPTDGAMIDLLTGTITNGTQGTTYTVEYSVAGACPATSTESVTVLPFEDASFTLTPTCEGATAVILGDTGGSFAFNPLPTDGATIDENTGLITGVSGTTYTVEYTTSGPCPETTNQSVTVFPLEDASFTYAPGCEGATATITGDAGGVFAFVDPQPTDGATIDPATGEILNGVPGTTYTIEYTTSGNCPASSSVAVTIFSLDDSSFTMSPTCDGAIATITGLTGGTFAFNPVPTDGAVIDANTGTVTNAPFDATYTIEYTTNGTCPTTSTQTFTVFSQPIVVDPTPLEVCDDGTPDGITSIDLSLKNVEITGNNSNYSVSYHFTQ</sequence>
<feature type="domain" description="P/Homo B" evidence="7">
    <location>
        <begin position="271"/>
        <end position="452"/>
    </location>
</feature>
<dbReference type="InterPro" id="IPR002884">
    <property type="entry name" value="P_dom"/>
</dbReference>
<keyword evidence="4" id="KW-0732">Signal</keyword>
<dbReference type="CDD" id="cd00146">
    <property type="entry name" value="PKD"/>
    <property type="match status" value="1"/>
</dbReference>
<dbReference type="PROSITE" id="PS01180">
    <property type="entry name" value="CUB"/>
    <property type="match status" value="1"/>
</dbReference>
<evidence type="ECO:0000259" key="7">
    <source>
        <dbReference type="PROSITE" id="PS51829"/>
    </source>
</evidence>
<dbReference type="CDD" id="cd00041">
    <property type="entry name" value="CUB"/>
    <property type="match status" value="1"/>
</dbReference>
<feature type="signal peptide" evidence="4">
    <location>
        <begin position="1"/>
        <end position="18"/>
    </location>
</feature>
<dbReference type="SUPFAM" id="SSF49785">
    <property type="entry name" value="Galactose-binding domain-like"/>
    <property type="match status" value="1"/>
</dbReference>
<evidence type="ECO:0000256" key="2">
    <source>
        <dbReference type="ARBA" id="ARBA00022801"/>
    </source>
</evidence>
<dbReference type="Gene3D" id="2.60.120.290">
    <property type="entry name" value="Spermadhesin, CUB domain"/>
    <property type="match status" value="1"/>
</dbReference>
<keyword evidence="1" id="KW-0645">Protease</keyword>
<dbReference type="InterPro" id="IPR008979">
    <property type="entry name" value="Galactose-bd-like_sf"/>
</dbReference>
<dbReference type="Proteomes" id="UP001203687">
    <property type="component" value="Unassembled WGS sequence"/>
</dbReference>
<feature type="domain" description="PKD" evidence="6">
    <location>
        <begin position="181"/>
        <end position="220"/>
    </location>
</feature>
<protein>
    <submittedName>
        <fullName evidence="8">PKD domain-containing protein</fullName>
    </submittedName>
</protein>
<keyword evidence="2" id="KW-0378">Hydrolase</keyword>
<keyword evidence="9" id="KW-1185">Reference proteome</keyword>
<dbReference type="InterPro" id="IPR035986">
    <property type="entry name" value="PKD_dom_sf"/>
</dbReference>
<comment type="caution">
    <text evidence="8">The sequence shown here is derived from an EMBL/GenBank/DDBJ whole genome shotgun (WGS) entry which is preliminary data.</text>
</comment>
<dbReference type="RefSeq" id="WP_248412170.1">
    <property type="nucleotide sequence ID" value="NZ_JALPQF010000004.1"/>
</dbReference>